<dbReference type="EMBL" id="CM007652">
    <property type="protein sequence ID" value="ONI23462.1"/>
    <property type="molecule type" value="Genomic_DNA"/>
</dbReference>
<dbReference type="PANTHER" id="PTHR33566:SF9">
    <property type="entry name" value="DEFECTIVE IN MERISTEM SILENCING PROTEIN"/>
    <property type="match status" value="1"/>
</dbReference>
<dbReference type="Gramene" id="ONI23462">
    <property type="protein sequence ID" value="ONI23462"/>
    <property type="gene ID" value="PRUPE_2G190000"/>
</dbReference>
<dbReference type="OrthoDB" id="10036779at2759"/>
<gene>
    <name evidence="2" type="ORF">PRUPE_2G190000</name>
</gene>
<name>A0A251QI38_PRUPE</name>
<proteinExistence type="predicted"/>
<dbReference type="SMR" id="A0A251QI38"/>
<accession>A0A251QI38</accession>
<sequence>MSRPNHHQQQINLEIKRHEDNIKFLQSEINRLSESILDLQVSLGKHLPANGTGTTNESSTTLAEKDETEQILRHEKSAASLLCRLNLLKSPHTTQALNLALTKDVLGIVGIVATLGRVDDDNLSRLLSEYLGLETMLAIVCRTYEGVKVLEKYDADGTIISTAGIHGLGSSIGKSIKGRFLVICLEDLSPYVGGFVADDPQRKLSLPKPKLPNGECPPGFLDYAVNTINLDDKNLDCLTSGGHGLRETLFYSLFSRLQIYRTRAEMRLALPCINDGALSLDGGVIKKSGVFILGSRKDIEVKFPATSVESSMSAKYLETEDMIKKLKWERSHVTEDMQREQELLDFAKTNFTRQV</sequence>
<protein>
    <recommendedName>
        <fullName evidence="4">Protein DEFECTIVE IN MERISTEM SILENCING 3</fullName>
    </recommendedName>
</protein>
<feature type="coiled-coil region" evidence="1">
    <location>
        <begin position="8"/>
        <end position="42"/>
    </location>
</feature>
<keyword evidence="3" id="KW-1185">Reference proteome</keyword>
<evidence type="ECO:0000313" key="3">
    <source>
        <dbReference type="Proteomes" id="UP000006882"/>
    </source>
</evidence>
<evidence type="ECO:0000256" key="1">
    <source>
        <dbReference type="SAM" id="Coils"/>
    </source>
</evidence>
<dbReference type="PANTHER" id="PTHR33566">
    <property type="entry name" value="EN/SPM-LIKE TRANSPOSON-RELATED"/>
    <property type="match status" value="1"/>
</dbReference>
<dbReference type="Proteomes" id="UP000006882">
    <property type="component" value="Chromosome G2"/>
</dbReference>
<evidence type="ECO:0000313" key="2">
    <source>
        <dbReference type="EMBL" id="ONI23462.1"/>
    </source>
</evidence>
<keyword evidence="1" id="KW-0175">Coiled coil</keyword>
<reference evidence="2 3" key="1">
    <citation type="journal article" date="2013" name="Nat. Genet.">
        <title>The high-quality draft genome of peach (Prunus persica) identifies unique patterns of genetic diversity, domestication and genome evolution.</title>
        <authorList>
            <consortium name="International Peach Genome Initiative"/>
            <person name="Verde I."/>
            <person name="Abbott A.G."/>
            <person name="Scalabrin S."/>
            <person name="Jung S."/>
            <person name="Shu S."/>
            <person name="Marroni F."/>
            <person name="Zhebentyayeva T."/>
            <person name="Dettori M.T."/>
            <person name="Grimwood J."/>
            <person name="Cattonaro F."/>
            <person name="Zuccolo A."/>
            <person name="Rossini L."/>
            <person name="Jenkins J."/>
            <person name="Vendramin E."/>
            <person name="Meisel L.A."/>
            <person name="Decroocq V."/>
            <person name="Sosinski B."/>
            <person name="Prochnik S."/>
            <person name="Mitros T."/>
            <person name="Policriti A."/>
            <person name="Cipriani G."/>
            <person name="Dondini L."/>
            <person name="Ficklin S."/>
            <person name="Goodstein D.M."/>
            <person name="Xuan P."/>
            <person name="Del Fabbro C."/>
            <person name="Aramini V."/>
            <person name="Copetti D."/>
            <person name="Gonzalez S."/>
            <person name="Horner D.S."/>
            <person name="Falchi R."/>
            <person name="Lucas S."/>
            <person name="Mica E."/>
            <person name="Maldonado J."/>
            <person name="Lazzari B."/>
            <person name="Bielenberg D."/>
            <person name="Pirona R."/>
            <person name="Miculan M."/>
            <person name="Barakat A."/>
            <person name="Testolin R."/>
            <person name="Stella A."/>
            <person name="Tartarini S."/>
            <person name="Tonutti P."/>
            <person name="Arus P."/>
            <person name="Orellana A."/>
            <person name="Wells C."/>
            <person name="Main D."/>
            <person name="Vizzotto G."/>
            <person name="Silva H."/>
            <person name="Salamini F."/>
            <person name="Schmutz J."/>
            <person name="Morgante M."/>
            <person name="Rokhsar D.S."/>
        </authorList>
    </citation>
    <scope>NUCLEOTIDE SEQUENCE [LARGE SCALE GENOMIC DNA]</scope>
    <source>
        <strain evidence="3">cv. Nemared</strain>
    </source>
</reference>
<organism evidence="2 3">
    <name type="scientific">Prunus persica</name>
    <name type="common">Peach</name>
    <name type="synonym">Amygdalus persica</name>
    <dbReference type="NCBI Taxonomy" id="3760"/>
    <lineage>
        <taxon>Eukaryota</taxon>
        <taxon>Viridiplantae</taxon>
        <taxon>Streptophyta</taxon>
        <taxon>Embryophyta</taxon>
        <taxon>Tracheophyta</taxon>
        <taxon>Spermatophyta</taxon>
        <taxon>Magnoliopsida</taxon>
        <taxon>eudicotyledons</taxon>
        <taxon>Gunneridae</taxon>
        <taxon>Pentapetalae</taxon>
        <taxon>rosids</taxon>
        <taxon>fabids</taxon>
        <taxon>Rosales</taxon>
        <taxon>Rosaceae</taxon>
        <taxon>Amygdaloideae</taxon>
        <taxon>Amygdaleae</taxon>
        <taxon>Prunus</taxon>
    </lineage>
</organism>
<dbReference type="AlphaFoldDB" id="A0A251QI38"/>
<dbReference type="STRING" id="3760.A0A251QI38"/>
<evidence type="ECO:0008006" key="4">
    <source>
        <dbReference type="Google" id="ProtNLM"/>
    </source>
</evidence>
<dbReference type="eggNOG" id="ENOG502SMIB">
    <property type="taxonomic scope" value="Eukaryota"/>
</dbReference>